<proteinExistence type="predicted"/>
<sequence length="30" mass="3661">MLIISKYHQANISKSWVKKQLKIINNHFDY</sequence>
<organism evidence="1">
    <name type="scientific">Rhizophora mucronata</name>
    <name type="common">Asiatic mangrove</name>
    <dbReference type="NCBI Taxonomy" id="61149"/>
    <lineage>
        <taxon>Eukaryota</taxon>
        <taxon>Viridiplantae</taxon>
        <taxon>Streptophyta</taxon>
        <taxon>Embryophyta</taxon>
        <taxon>Tracheophyta</taxon>
        <taxon>Spermatophyta</taxon>
        <taxon>Magnoliopsida</taxon>
        <taxon>eudicotyledons</taxon>
        <taxon>Gunneridae</taxon>
        <taxon>Pentapetalae</taxon>
        <taxon>rosids</taxon>
        <taxon>fabids</taxon>
        <taxon>Malpighiales</taxon>
        <taxon>Rhizophoraceae</taxon>
        <taxon>Rhizophora</taxon>
    </lineage>
</organism>
<dbReference type="AlphaFoldDB" id="A0A2P2NU45"/>
<accession>A0A2P2NU45</accession>
<reference evidence="1" key="1">
    <citation type="submission" date="2018-02" db="EMBL/GenBank/DDBJ databases">
        <title>Rhizophora mucronata_Transcriptome.</title>
        <authorList>
            <person name="Meera S.P."/>
            <person name="Sreeshan A."/>
            <person name="Augustine A."/>
        </authorList>
    </citation>
    <scope>NUCLEOTIDE SEQUENCE</scope>
    <source>
        <tissue evidence="1">Leaf</tissue>
    </source>
</reference>
<evidence type="ECO:0000313" key="1">
    <source>
        <dbReference type="EMBL" id="MBX45964.1"/>
    </source>
</evidence>
<name>A0A2P2NU45_RHIMU</name>
<dbReference type="EMBL" id="GGEC01065480">
    <property type="protein sequence ID" value="MBX45964.1"/>
    <property type="molecule type" value="Transcribed_RNA"/>
</dbReference>
<protein>
    <submittedName>
        <fullName evidence="1">Uncharacterized protein</fullName>
    </submittedName>
</protein>